<evidence type="ECO:0000313" key="4">
    <source>
        <dbReference type="Proteomes" id="UP001152049"/>
    </source>
</evidence>
<name>A0A9W8SAJ0_9HYPO</name>
<proteinExistence type="predicted"/>
<feature type="coiled-coil region" evidence="1">
    <location>
        <begin position="176"/>
        <end position="244"/>
    </location>
</feature>
<dbReference type="OrthoDB" id="442176at2759"/>
<feature type="compositionally biased region" description="Polar residues" evidence="2">
    <location>
        <begin position="123"/>
        <end position="132"/>
    </location>
</feature>
<evidence type="ECO:0000313" key="3">
    <source>
        <dbReference type="EMBL" id="KAJ4268255.1"/>
    </source>
</evidence>
<dbReference type="AlphaFoldDB" id="A0A9W8SAJ0"/>
<sequence>MKVPVTPERRERASRAAAPSNLKEIDDSDEDPSPLSSLTEPPSSMATAIPIVDDDEKYEHSSTDSVTSIPAANNKALPSAAINRDLSPSKRAFGENEGGSPTKKSRKITIKTSSKKSTEDNDASTQTVSPVQALTPLSTQAVALSQSPSASVPGSHQAIHDNLTSIQEHVAIAIQENQVGLSLEQAKEKIAFLEQQLQAALSSQDSQLGLKQCEEKLKRTLQSEINLRKEKDDLRKEYDDLKSYNIELRVDMAKMIDEQEPHMNDSFKITDDQADFEWRRIAFEIRNFVSQVCTFNPHRVSAPKGADHHQVDAFKKNRKRCPELSDFYFQEYIWQRLVHDVFQAKAGVWGGPVGRAFNRFCLDISEVNFRDMRELSRMKAHTADLLSKNSNAENNAEMKKLTLSMHADMFIWMDPNQAGQAGERLWEIVRRAVALNTSFMKSRAFFVTSWVDDEINNMDDMNIMYTRGESDGVPEVEVKISPTLSKIGDADGRHFDKDAAMVICKPMVTVIYV</sequence>
<reference evidence="3" key="1">
    <citation type="submission" date="2022-09" db="EMBL/GenBank/DDBJ databases">
        <title>Fusarium specimens isolated from Avocado Roots.</title>
        <authorList>
            <person name="Stajich J."/>
            <person name="Roper C."/>
            <person name="Heimlech-Rivalta G."/>
        </authorList>
    </citation>
    <scope>NUCLEOTIDE SEQUENCE</scope>
    <source>
        <strain evidence="3">CF00136</strain>
    </source>
</reference>
<organism evidence="3 4">
    <name type="scientific">Fusarium torreyae</name>
    <dbReference type="NCBI Taxonomy" id="1237075"/>
    <lineage>
        <taxon>Eukaryota</taxon>
        <taxon>Fungi</taxon>
        <taxon>Dikarya</taxon>
        <taxon>Ascomycota</taxon>
        <taxon>Pezizomycotina</taxon>
        <taxon>Sordariomycetes</taxon>
        <taxon>Hypocreomycetidae</taxon>
        <taxon>Hypocreales</taxon>
        <taxon>Nectriaceae</taxon>
        <taxon>Fusarium</taxon>
    </lineage>
</organism>
<evidence type="ECO:0000256" key="1">
    <source>
        <dbReference type="SAM" id="Coils"/>
    </source>
</evidence>
<accession>A0A9W8SAJ0</accession>
<feature type="compositionally biased region" description="Low complexity" evidence="2">
    <location>
        <begin position="33"/>
        <end position="44"/>
    </location>
</feature>
<dbReference type="Proteomes" id="UP001152049">
    <property type="component" value="Unassembled WGS sequence"/>
</dbReference>
<keyword evidence="4" id="KW-1185">Reference proteome</keyword>
<gene>
    <name evidence="3" type="ORF">NW762_002317</name>
</gene>
<dbReference type="EMBL" id="JAOQAZ010000003">
    <property type="protein sequence ID" value="KAJ4268255.1"/>
    <property type="molecule type" value="Genomic_DNA"/>
</dbReference>
<evidence type="ECO:0000256" key="2">
    <source>
        <dbReference type="SAM" id="MobiDB-lite"/>
    </source>
</evidence>
<feature type="region of interest" description="Disordered" evidence="2">
    <location>
        <begin position="1"/>
        <end position="132"/>
    </location>
</feature>
<keyword evidence="1" id="KW-0175">Coiled coil</keyword>
<protein>
    <submittedName>
        <fullName evidence="3">Uncharacterized protein</fullName>
    </submittedName>
</protein>
<comment type="caution">
    <text evidence="3">The sequence shown here is derived from an EMBL/GenBank/DDBJ whole genome shotgun (WGS) entry which is preliminary data.</text>
</comment>